<dbReference type="Proteomes" id="UP000682733">
    <property type="component" value="Unassembled WGS sequence"/>
</dbReference>
<dbReference type="Proteomes" id="UP000677228">
    <property type="component" value="Unassembled WGS sequence"/>
</dbReference>
<sequence length="165" mass="19259">VKEFRLNAKREHLRARIGVVLGLQAKLGGVCETIGKTTLRLCRNATVNRINEKMVLFHTKYHLWKVEIRSTQVNMPPSVYTWSIPRMNGTDTGRESVHCETGYYRHTVNIRDDTLFKDNETVRLMKKTDEVKEVLEESAIRTNNELRKFALALQMEIEDMLKRLL</sequence>
<dbReference type="EMBL" id="CAJNOK010028927">
    <property type="protein sequence ID" value="CAF1441297.1"/>
    <property type="molecule type" value="Genomic_DNA"/>
</dbReference>
<feature type="non-terminal residue" evidence="1">
    <location>
        <position position="1"/>
    </location>
</feature>
<organism evidence="1 3">
    <name type="scientific">Didymodactylos carnosus</name>
    <dbReference type="NCBI Taxonomy" id="1234261"/>
    <lineage>
        <taxon>Eukaryota</taxon>
        <taxon>Metazoa</taxon>
        <taxon>Spiralia</taxon>
        <taxon>Gnathifera</taxon>
        <taxon>Rotifera</taxon>
        <taxon>Eurotatoria</taxon>
        <taxon>Bdelloidea</taxon>
        <taxon>Philodinida</taxon>
        <taxon>Philodinidae</taxon>
        <taxon>Didymodactylos</taxon>
    </lineage>
</organism>
<proteinExistence type="predicted"/>
<dbReference type="AlphaFoldDB" id="A0A8S2FFM2"/>
<accession>A0A8S2FFM2</accession>
<name>A0A8S2FFM2_9BILA</name>
<gene>
    <name evidence="1" type="ORF">OVA965_LOCUS34453</name>
    <name evidence="2" type="ORF">TMI583_LOCUS35378</name>
</gene>
<protein>
    <submittedName>
        <fullName evidence="1">Uncharacterized protein</fullName>
    </submittedName>
</protein>
<reference evidence="1" key="1">
    <citation type="submission" date="2021-02" db="EMBL/GenBank/DDBJ databases">
        <authorList>
            <person name="Nowell W R."/>
        </authorList>
    </citation>
    <scope>NUCLEOTIDE SEQUENCE</scope>
</reference>
<comment type="caution">
    <text evidence="1">The sequence shown here is derived from an EMBL/GenBank/DDBJ whole genome shotgun (WGS) entry which is preliminary data.</text>
</comment>
<evidence type="ECO:0000313" key="2">
    <source>
        <dbReference type="EMBL" id="CAF4237681.1"/>
    </source>
</evidence>
<evidence type="ECO:0000313" key="1">
    <source>
        <dbReference type="EMBL" id="CAF1441297.1"/>
    </source>
</evidence>
<dbReference type="EMBL" id="CAJOBA010050742">
    <property type="protein sequence ID" value="CAF4237681.1"/>
    <property type="molecule type" value="Genomic_DNA"/>
</dbReference>
<evidence type="ECO:0000313" key="3">
    <source>
        <dbReference type="Proteomes" id="UP000677228"/>
    </source>
</evidence>